<dbReference type="InterPro" id="IPR015422">
    <property type="entry name" value="PyrdxlP-dep_Trfase_small"/>
</dbReference>
<dbReference type="Gene3D" id="3.40.640.10">
    <property type="entry name" value="Type I PLP-dependent aspartate aminotransferase-like (Major domain)"/>
    <property type="match status" value="1"/>
</dbReference>
<dbReference type="InterPro" id="IPR015424">
    <property type="entry name" value="PyrdxlP-dep_Trfase"/>
</dbReference>
<dbReference type="InterPro" id="IPR005861">
    <property type="entry name" value="HisP_aminotrans"/>
</dbReference>
<dbReference type="GO" id="GO:0030170">
    <property type="term" value="F:pyridoxal phosphate binding"/>
    <property type="evidence" value="ECO:0007669"/>
    <property type="project" value="InterPro"/>
</dbReference>
<dbReference type="InterPro" id="IPR004839">
    <property type="entry name" value="Aminotransferase_I/II_large"/>
</dbReference>
<accession>A0A382B0F7</accession>
<dbReference type="GO" id="GO:0000105">
    <property type="term" value="P:L-histidine biosynthetic process"/>
    <property type="evidence" value="ECO:0007669"/>
    <property type="project" value="InterPro"/>
</dbReference>
<keyword evidence="2" id="KW-0032">Aminotransferase</keyword>
<feature type="domain" description="Aminotransferase class I/classII large" evidence="5">
    <location>
        <begin position="31"/>
        <end position="350"/>
    </location>
</feature>
<organism evidence="6">
    <name type="scientific">marine metagenome</name>
    <dbReference type="NCBI Taxonomy" id="408172"/>
    <lineage>
        <taxon>unclassified sequences</taxon>
        <taxon>metagenomes</taxon>
        <taxon>ecological metagenomes</taxon>
    </lineage>
</organism>
<dbReference type="SUPFAM" id="SSF53383">
    <property type="entry name" value="PLP-dependent transferases"/>
    <property type="match status" value="1"/>
</dbReference>
<keyword evidence="4" id="KW-0663">Pyridoxal phosphate</keyword>
<evidence type="ECO:0000256" key="3">
    <source>
        <dbReference type="ARBA" id="ARBA00022679"/>
    </source>
</evidence>
<proteinExistence type="inferred from homology"/>
<dbReference type="PROSITE" id="PS00105">
    <property type="entry name" value="AA_TRANSFER_CLASS_1"/>
    <property type="match status" value="1"/>
</dbReference>
<dbReference type="HAMAP" id="MF_01023">
    <property type="entry name" value="HisC_aminotrans_2"/>
    <property type="match status" value="1"/>
</dbReference>
<dbReference type="PANTHER" id="PTHR43643:SF3">
    <property type="entry name" value="HISTIDINOL-PHOSPHATE AMINOTRANSFERASE"/>
    <property type="match status" value="1"/>
</dbReference>
<evidence type="ECO:0000313" key="6">
    <source>
        <dbReference type="EMBL" id="SVB07189.1"/>
    </source>
</evidence>
<dbReference type="InterPro" id="IPR015421">
    <property type="entry name" value="PyrdxlP-dep_Trfase_major"/>
</dbReference>
<evidence type="ECO:0000256" key="1">
    <source>
        <dbReference type="ARBA" id="ARBA00001933"/>
    </source>
</evidence>
<dbReference type="AlphaFoldDB" id="A0A382B0F7"/>
<name>A0A382B0F7_9ZZZZ</name>
<dbReference type="Pfam" id="PF00155">
    <property type="entry name" value="Aminotran_1_2"/>
    <property type="match status" value="1"/>
</dbReference>
<evidence type="ECO:0000259" key="5">
    <source>
        <dbReference type="Pfam" id="PF00155"/>
    </source>
</evidence>
<protein>
    <recommendedName>
        <fullName evidence="5">Aminotransferase class I/classII large domain-containing protein</fullName>
    </recommendedName>
</protein>
<dbReference type="InterPro" id="IPR004838">
    <property type="entry name" value="NHTrfase_class1_PyrdxlP-BS"/>
</dbReference>
<dbReference type="InterPro" id="IPR050106">
    <property type="entry name" value="HistidinolP_aminotransfase"/>
</dbReference>
<sequence>VPLVPSYIKKLSNYKPGKPISEAKRELGIDNIIKLASNENPLGASPKAMAAIQDSLQNIHRYPDASGYELRKKLAGRFNVKMDNVVLGAGSEGIMSTIMRTFLLSDDELISAANSFIGFRVLANASGRRIHWVPMNGHRYDLGAMTDKITDYTKIIYIANPDNPMGTYITREEFDEFYAHVPDRVLIILDEAYFEFANEIPDYPDSMTYRYDNVITLRSFSKAYGLGGIRIGYGLAHDELISNLLKVKVPFEPSLAAQVAGLAALDDTEFLLKTIQTNKTGMQFIKKELDGMGIERVPSAANFITTIWGSEEQATKITQELLEKGVIVRLLASFGWPDCIRISIGLEKENQKCIACLKEIL</sequence>
<evidence type="ECO:0000256" key="4">
    <source>
        <dbReference type="ARBA" id="ARBA00022898"/>
    </source>
</evidence>
<evidence type="ECO:0000256" key="2">
    <source>
        <dbReference type="ARBA" id="ARBA00022576"/>
    </source>
</evidence>
<reference evidence="6" key="1">
    <citation type="submission" date="2018-05" db="EMBL/GenBank/DDBJ databases">
        <authorList>
            <person name="Lanie J.A."/>
            <person name="Ng W.-L."/>
            <person name="Kazmierczak K.M."/>
            <person name="Andrzejewski T.M."/>
            <person name="Davidsen T.M."/>
            <person name="Wayne K.J."/>
            <person name="Tettelin H."/>
            <person name="Glass J.I."/>
            <person name="Rusch D."/>
            <person name="Podicherti R."/>
            <person name="Tsui H.-C.T."/>
            <person name="Winkler M.E."/>
        </authorList>
    </citation>
    <scope>NUCLEOTIDE SEQUENCE</scope>
</reference>
<dbReference type="GO" id="GO:0004400">
    <property type="term" value="F:histidinol-phosphate transaminase activity"/>
    <property type="evidence" value="ECO:0007669"/>
    <property type="project" value="InterPro"/>
</dbReference>
<gene>
    <name evidence="6" type="ORF">METZ01_LOCUS160043</name>
</gene>
<dbReference type="EMBL" id="UINC01027630">
    <property type="protein sequence ID" value="SVB07189.1"/>
    <property type="molecule type" value="Genomic_DNA"/>
</dbReference>
<keyword evidence="3" id="KW-0808">Transferase</keyword>
<dbReference type="PANTHER" id="PTHR43643">
    <property type="entry name" value="HISTIDINOL-PHOSPHATE AMINOTRANSFERASE 2"/>
    <property type="match status" value="1"/>
</dbReference>
<dbReference type="Gene3D" id="3.90.1150.10">
    <property type="entry name" value="Aspartate Aminotransferase, domain 1"/>
    <property type="match status" value="1"/>
</dbReference>
<dbReference type="CDD" id="cd00609">
    <property type="entry name" value="AAT_like"/>
    <property type="match status" value="1"/>
</dbReference>
<comment type="cofactor">
    <cofactor evidence="1">
        <name>pyridoxal 5'-phosphate</name>
        <dbReference type="ChEBI" id="CHEBI:597326"/>
    </cofactor>
</comment>
<feature type="non-terminal residue" evidence="6">
    <location>
        <position position="1"/>
    </location>
</feature>
<dbReference type="NCBIfam" id="TIGR01141">
    <property type="entry name" value="hisC"/>
    <property type="match status" value="1"/>
</dbReference>